<name>A0AAD9F594_DISEL</name>
<evidence type="ECO:0000256" key="1">
    <source>
        <dbReference type="SAM" id="SignalP"/>
    </source>
</evidence>
<dbReference type="AlphaFoldDB" id="A0AAD9F594"/>
<comment type="caution">
    <text evidence="3">The sequence shown here is derived from an EMBL/GenBank/DDBJ whole genome shotgun (WGS) entry which is preliminary data.</text>
</comment>
<dbReference type="InterPro" id="IPR042178">
    <property type="entry name" value="Serpin_sf_1"/>
</dbReference>
<dbReference type="EMBL" id="JASDAP010000017">
    <property type="protein sequence ID" value="KAK1889444.1"/>
    <property type="molecule type" value="Genomic_DNA"/>
</dbReference>
<evidence type="ECO:0000313" key="3">
    <source>
        <dbReference type="EMBL" id="KAK1889444.1"/>
    </source>
</evidence>
<evidence type="ECO:0000313" key="4">
    <source>
        <dbReference type="Proteomes" id="UP001228049"/>
    </source>
</evidence>
<proteinExistence type="predicted"/>
<keyword evidence="1" id="KW-0732">Signal</keyword>
<gene>
    <name evidence="3" type="ORF">KUDE01_014121</name>
</gene>
<dbReference type="Proteomes" id="UP001228049">
    <property type="component" value="Unassembled WGS sequence"/>
</dbReference>
<feature type="domain" description="Serpin" evidence="2">
    <location>
        <begin position="46"/>
        <end position="93"/>
    </location>
</feature>
<organism evidence="3 4">
    <name type="scientific">Dissostichus eleginoides</name>
    <name type="common">Patagonian toothfish</name>
    <name type="synonym">Dissostichus amissus</name>
    <dbReference type="NCBI Taxonomy" id="100907"/>
    <lineage>
        <taxon>Eukaryota</taxon>
        <taxon>Metazoa</taxon>
        <taxon>Chordata</taxon>
        <taxon>Craniata</taxon>
        <taxon>Vertebrata</taxon>
        <taxon>Euteleostomi</taxon>
        <taxon>Actinopterygii</taxon>
        <taxon>Neopterygii</taxon>
        <taxon>Teleostei</taxon>
        <taxon>Neoteleostei</taxon>
        <taxon>Acanthomorphata</taxon>
        <taxon>Eupercaria</taxon>
        <taxon>Perciformes</taxon>
        <taxon>Notothenioidei</taxon>
        <taxon>Nototheniidae</taxon>
        <taxon>Dissostichus</taxon>
    </lineage>
</organism>
<reference evidence="3" key="1">
    <citation type="submission" date="2023-04" db="EMBL/GenBank/DDBJ databases">
        <title>Chromosome-level genome of Chaenocephalus aceratus.</title>
        <authorList>
            <person name="Park H."/>
        </authorList>
    </citation>
    <scope>NUCLEOTIDE SEQUENCE</scope>
    <source>
        <strain evidence="3">DE</strain>
        <tissue evidence="3">Muscle</tissue>
    </source>
</reference>
<evidence type="ECO:0000259" key="2">
    <source>
        <dbReference type="Pfam" id="PF00079"/>
    </source>
</evidence>
<dbReference type="Pfam" id="PF00079">
    <property type="entry name" value="Serpin"/>
    <property type="match status" value="1"/>
</dbReference>
<feature type="signal peptide" evidence="1">
    <location>
        <begin position="1"/>
        <end position="20"/>
    </location>
</feature>
<keyword evidence="4" id="KW-1185">Reference proteome</keyword>
<dbReference type="Gene3D" id="3.30.497.10">
    <property type="entry name" value="Antithrombin, subunit I, domain 2"/>
    <property type="match status" value="1"/>
</dbReference>
<feature type="chain" id="PRO_5041913253" evidence="1">
    <location>
        <begin position="21"/>
        <end position="94"/>
    </location>
</feature>
<sequence length="94" mass="9889">MRGIFASCALSALLLAAAWADHHHHGADGSHTHEEYVRWLKLTSPNADFAFGLYKSLNANAAAGKNIIFSPLGISTALSMVSTGAAGETHSQLL</sequence>
<dbReference type="InterPro" id="IPR036186">
    <property type="entry name" value="Serpin_sf"/>
</dbReference>
<dbReference type="InterPro" id="IPR023796">
    <property type="entry name" value="Serpin_dom"/>
</dbReference>
<protein>
    <submittedName>
        <fullName evidence="3">Heparin cofactor 2</fullName>
    </submittedName>
</protein>
<dbReference type="SUPFAM" id="SSF56574">
    <property type="entry name" value="Serpins"/>
    <property type="match status" value="1"/>
</dbReference>
<accession>A0AAD9F594</accession>